<dbReference type="CDD" id="cd04301">
    <property type="entry name" value="NAT_SF"/>
    <property type="match status" value="1"/>
</dbReference>
<dbReference type="InterPro" id="IPR016181">
    <property type="entry name" value="Acyl_CoA_acyltransferase"/>
</dbReference>
<dbReference type="SUPFAM" id="SSF55729">
    <property type="entry name" value="Acyl-CoA N-acyltransferases (Nat)"/>
    <property type="match status" value="1"/>
</dbReference>
<organism evidence="4 5">
    <name type="scientific">Rhodococcoides corynebacterioides</name>
    <dbReference type="NCBI Taxonomy" id="53972"/>
    <lineage>
        <taxon>Bacteria</taxon>
        <taxon>Bacillati</taxon>
        <taxon>Actinomycetota</taxon>
        <taxon>Actinomycetes</taxon>
        <taxon>Mycobacteriales</taxon>
        <taxon>Nocardiaceae</taxon>
        <taxon>Rhodococcoides</taxon>
    </lineage>
</organism>
<keyword evidence="2" id="KW-0012">Acyltransferase</keyword>
<keyword evidence="1" id="KW-0808">Transferase</keyword>
<name>A0ABS2KS66_9NOCA</name>
<dbReference type="Proteomes" id="UP000703038">
    <property type="component" value="Unassembled WGS sequence"/>
</dbReference>
<dbReference type="RefSeq" id="WP_307806194.1">
    <property type="nucleotide sequence ID" value="NZ_JAFBBK010000001.1"/>
</dbReference>
<comment type="caution">
    <text evidence="4">The sequence shown here is derived from an EMBL/GenBank/DDBJ whole genome shotgun (WGS) entry which is preliminary data.</text>
</comment>
<gene>
    <name evidence="4" type="ORF">JOE42_001487</name>
</gene>
<evidence type="ECO:0000256" key="2">
    <source>
        <dbReference type="ARBA" id="ARBA00023315"/>
    </source>
</evidence>
<evidence type="ECO:0000259" key="3">
    <source>
        <dbReference type="PROSITE" id="PS51186"/>
    </source>
</evidence>
<dbReference type="Gene3D" id="3.40.630.30">
    <property type="match status" value="1"/>
</dbReference>
<dbReference type="InterPro" id="IPR050832">
    <property type="entry name" value="Bact_Acetyltransf"/>
</dbReference>
<dbReference type="PANTHER" id="PTHR43877">
    <property type="entry name" value="AMINOALKYLPHOSPHONATE N-ACETYLTRANSFERASE-RELATED-RELATED"/>
    <property type="match status" value="1"/>
</dbReference>
<proteinExistence type="predicted"/>
<evidence type="ECO:0000313" key="4">
    <source>
        <dbReference type="EMBL" id="MBM7414754.1"/>
    </source>
</evidence>
<protein>
    <submittedName>
        <fullName evidence="4">GNAT superfamily N-acetyltransferase</fullName>
    </submittedName>
</protein>
<evidence type="ECO:0000313" key="5">
    <source>
        <dbReference type="Proteomes" id="UP000703038"/>
    </source>
</evidence>
<dbReference type="EMBL" id="JAFBBK010000001">
    <property type="protein sequence ID" value="MBM7414754.1"/>
    <property type="molecule type" value="Genomic_DNA"/>
</dbReference>
<accession>A0ABS2KS66</accession>
<dbReference type="InterPro" id="IPR000182">
    <property type="entry name" value="GNAT_dom"/>
</dbReference>
<sequence length="165" mass="17869">MPTLADLAARTFPLACPPGTLQEDIDHFMATVLSESAFHAYLDDDDRIVRVAPQGTAVVGYTMLILSASTDPDVSRALTATDAVEVSKMYSDPAAHGTGVAAALMESAADEARLLGRSALWLGVNQQNARALAFYRRRGFRQLGEKRFALGAVLHEDFVMQRDLT</sequence>
<feature type="domain" description="N-acetyltransferase" evidence="3">
    <location>
        <begin position="1"/>
        <end position="165"/>
    </location>
</feature>
<keyword evidence="5" id="KW-1185">Reference proteome</keyword>
<evidence type="ECO:0000256" key="1">
    <source>
        <dbReference type="ARBA" id="ARBA00022679"/>
    </source>
</evidence>
<dbReference type="Pfam" id="PF00583">
    <property type="entry name" value="Acetyltransf_1"/>
    <property type="match status" value="1"/>
</dbReference>
<dbReference type="PROSITE" id="PS51186">
    <property type="entry name" value="GNAT"/>
    <property type="match status" value="1"/>
</dbReference>
<reference evidence="4 5" key="1">
    <citation type="submission" date="2021-01" db="EMBL/GenBank/DDBJ databases">
        <title>Genomics of switchgrass bacterial isolates.</title>
        <authorList>
            <person name="Shade A."/>
        </authorList>
    </citation>
    <scope>NUCLEOTIDE SEQUENCE [LARGE SCALE GENOMIC DNA]</scope>
    <source>
        <strain evidence="4 5">PvP111</strain>
    </source>
</reference>